<keyword evidence="1" id="KW-0472">Membrane</keyword>
<sequence length="159" mass="18491">MKKKHLWILIVGLYVLFIYSNSMKVADTSSKDSGRVLYLIHDMLNKFEINAYWLTEHFIRKMGHFSEYSLLGLLLYFCMKSQGFQEEKRWLFHSAAGFLIPFMDETIQLFVEGRSGQISDVWLDCAGVTFGTLIMVGVFILCRRMEILNVEKLSNRTGI</sequence>
<comment type="caution">
    <text evidence="3">The sequence shown here is derived from an EMBL/GenBank/DDBJ whole genome shotgun (WGS) entry which is preliminary data.</text>
</comment>
<evidence type="ECO:0000313" key="4">
    <source>
        <dbReference type="Proteomes" id="UP000284277"/>
    </source>
</evidence>
<evidence type="ECO:0000256" key="1">
    <source>
        <dbReference type="SAM" id="Phobius"/>
    </source>
</evidence>
<accession>A0A419T3U8</accession>
<dbReference type="Pfam" id="PF04892">
    <property type="entry name" value="VanZ"/>
    <property type="match status" value="1"/>
</dbReference>
<feature type="transmembrane region" description="Helical" evidence="1">
    <location>
        <begin position="121"/>
        <end position="142"/>
    </location>
</feature>
<reference evidence="3 4" key="1">
    <citation type="submission" date="2016-08" db="EMBL/GenBank/DDBJ databases">
        <title>A new outlook on sporulation: Clostridium algidixylanolyticum.</title>
        <authorList>
            <person name="Poppleton D.I."/>
            <person name="Gribaldo S."/>
        </authorList>
    </citation>
    <scope>NUCLEOTIDE SEQUENCE [LARGE SCALE GENOMIC DNA]</scope>
    <source>
        <strain evidence="3 4">SPL73</strain>
    </source>
</reference>
<protein>
    <recommendedName>
        <fullName evidence="2">VanZ-like domain-containing protein</fullName>
    </recommendedName>
</protein>
<dbReference type="EMBL" id="MCIA01000013">
    <property type="protein sequence ID" value="RKD32227.1"/>
    <property type="molecule type" value="Genomic_DNA"/>
</dbReference>
<dbReference type="AlphaFoldDB" id="A0A419T3U8"/>
<dbReference type="OrthoDB" id="291892at2"/>
<dbReference type="Proteomes" id="UP000284277">
    <property type="component" value="Unassembled WGS sequence"/>
</dbReference>
<evidence type="ECO:0000259" key="2">
    <source>
        <dbReference type="Pfam" id="PF04892"/>
    </source>
</evidence>
<keyword evidence="4" id="KW-1185">Reference proteome</keyword>
<evidence type="ECO:0000313" key="3">
    <source>
        <dbReference type="EMBL" id="RKD32227.1"/>
    </source>
</evidence>
<name>A0A419T3U8_9FIRM</name>
<dbReference type="NCBIfam" id="NF037970">
    <property type="entry name" value="vanZ_1"/>
    <property type="match status" value="1"/>
</dbReference>
<keyword evidence="1" id="KW-1133">Transmembrane helix</keyword>
<proteinExistence type="predicted"/>
<dbReference type="RefSeq" id="WP_120196621.1">
    <property type="nucleotide sequence ID" value="NZ_MCIA01000013.1"/>
</dbReference>
<feature type="domain" description="VanZ-like" evidence="2">
    <location>
        <begin position="7"/>
        <end position="136"/>
    </location>
</feature>
<keyword evidence="1" id="KW-0812">Transmembrane</keyword>
<organism evidence="3 4">
    <name type="scientific">Lacrimispora algidixylanolytica</name>
    <dbReference type="NCBI Taxonomy" id="94868"/>
    <lineage>
        <taxon>Bacteria</taxon>
        <taxon>Bacillati</taxon>
        <taxon>Bacillota</taxon>
        <taxon>Clostridia</taxon>
        <taxon>Lachnospirales</taxon>
        <taxon>Lachnospiraceae</taxon>
        <taxon>Lacrimispora</taxon>
    </lineage>
</organism>
<gene>
    <name evidence="3" type="ORF">BET01_18275</name>
</gene>
<dbReference type="InterPro" id="IPR006976">
    <property type="entry name" value="VanZ-like"/>
</dbReference>